<dbReference type="InterPro" id="IPR014217">
    <property type="entry name" value="Spore_III_AA"/>
</dbReference>
<keyword evidence="1" id="KW-0547">Nucleotide-binding</keyword>
<dbReference type="EMBL" id="DWYZ01000285">
    <property type="protein sequence ID" value="HJB30050.1"/>
    <property type="molecule type" value="Genomic_DNA"/>
</dbReference>
<gene>
    <name evidence="4" type="primary">spoIIIAA</name>
    <name evidence="4" type="ORF">IAA06_14850</name>
</gene>
<organism evidence="4 5">
    <name type="scientific">Candidatus Blautia faecavium</name>
    <dbReference type="NCBI Taxonomy" id="2838487"/>
    <lineage>
        <taxon>Bacteria</taxon>
        <taxon>Bacillati</taxon>
        <taxon>Bacillota</taxon>
        <taxon>Clostridia</taxon>
        <taxon>Lachnospirales</taxon>
        <taxon>Lachnospiraceae</taxon>
        <taxon>Blautia</taxon>
    </lineage>
</organism>
<dbReference type="PANTHER" id="PTHR20953:SF3">
    <property type="entry name" value="P-LOOP CONTAINING NUCLEOSIDE TRIPHOSPHATE HYDROLASES SUPERFAMILY PROTEIN"/>
    <property type="match status" value="1"/>
</dbReference>
<dbReference type="GO" id="GO:0005524">
    <property type="term" value="F:ATP binding"/>
    <property type="evidence" value="ECO:0007669"/>
    <property type="project" value="UniProtKB-KW"/>
</dbReference>
<dbReference type="InterPro" id="IPR027417">
    <property type="entry name" value="P-loop_NTPase"/>
</dbReference>
<dbReference type="Proteomes" id="UP000823842">
    <property type="component" value="Unassembled WGS sequence"/>
</dbReference>
<feature type="domain" description="AAA+ ATPase" evidence="3">
    <location>
        <begin position="143"/>
        <end position="281"/>
    </location>
</feature>
<reference evidence="4" key="1">
    <citation type="journal article" date="2021" name="PeerJ">
        <title>Extensive microbial diversity within the chicken gut microbiome revealed by metagenomics and culture.</title>
        <authorList>
            <person name="Gilroy R."/>
            <person name="Ravi A."/>
            <person name="Getino M."/>
            <person name="Pursley I."/>
            <person name="Horton D.L."/>
            <person name="Alikhan N.F."/>
            <person name="Baker D."/>
            <person name="Gharbi K."/>
            <person name="Hall N."/>
            <person name="Watson M."/>
            <person name="Adriaenssens E.M."/>
            <person name="Foster-Nyarko E."/>
            <person name="Jarju S."/>
            <person name="Secka A."/>
            <person name="Antonio M."/>
            <person name="Oren A."/>
            <person name="Chaudhuri R.R."/>
            <person name="La Ragione R."/>
            <person name="Hildebrand F."/>
            <person name="Pallen M.J."/>
        </authorList>
    </citation>
    <scope>NUCLEOTIDE SEQUENCE</scope>
    <source>
        <strain evidence="4">ChiSjej1B19-5720</strain>
    </source>
</reference>
<evidence type="ECO:0000313" key="4">
    <source>
        <dbReference type="EMBL" id="HJB30050.1"/>
    </source>
</evidence>
<comment type="caution">
    <text evidence="4">The sequence shown here is derived from an EMBL/GenBank/DDBJ whole genome shotgun (WGS) entry which is preliminary data.</text>
</comment>
<dbReference type="NCBIfam" id="TIGR02858">
    <property type="entry name" value="spore_III_AA"/>
    <property type="match status" value="1"/>
</dbReference>
<dbReference type="InterPro" id="IPR045735">
    <property type="entry name" value="Spore_III_AA_AAA+_ATPase"/>
</dbReference>
<reference evidence="4" key="2">
    <citation type="submission" date="2021-04" db="EMBL/GenBank/DDBJ databases">
        <authorList>
            <person name="Gilroy R."/>
        </authorList>
    </citation>
    <scope>NUCLEOTIDE SEQUENCE</scope>
    <source>
        <strain evidence="4">ChiSjej1B19-5720</strain>
    </source>
</reference>
<dbReference type="Pfam" id="PF19568">
    <property type="entry name" value="Spore_III_AA"/>
    <property type="match status" value="1"/>
</dbReference>
<dbReference type="Gene3D" id="3.40.50.300">
    <property type="entry name" value="P-loop containing nucleotide triphosphate hydrolases"/>
    <property type="match status" value="1"/>
</dbReference>
<accession>A0A9D2LVI6</accession>
<evidence type="ECO:0000256" key="1">
    <source>
        <dbReference type="ARBA" id="ARBA00022741"/>
    </source>
</evidence>
<evidence type="ECO:0000259" key="3">
    <source>
        <dbReference type="SMART" id="SM00382"/>
    </source>
</evidence>
<evidence type="ECO:0000256" key="2">
    <source>
        <dbReference type="ARBA" id="ARBA00022840"/>
    </source>
</evidence>
<name>A0A9D2LVI6_9FIRM</name>
<proteinExistence type="predicted"/>
<dbReference type="PANTHER" id="PTHR20953">
    <property type="entry name" value="KINASE-RELATED"/>
    <property type="match status" value="1"/>
</dbReference>
<protein>
    <submittedName>
        <fullName evidence="4">Stage III sporulation protein AA</fullName>
    </submittedName>
</protein>
<dbReference type="AlphaFoldDB" id="A0A9D2LVI6"/>
<dbReference type="SUPFAM" id="SSF52540">
    <property type="entry name" value="P-loop containing nucleoside triphosphate hydrolases"/>
    <property type="match status" value="1"/>
</dbReference>
<dbReference type="InterPro" id="IPR003593">
    <property type="entry name" value="AAA+_ATPase"/>
</dbReference>
<keyword evidence="2" id="KW-0067">ATP-binding</keyword>
<evidence type="ECO:0000313" key="5">
    <source>
        <dbReference type="Proteomes" id="UP000823842"/>
    </source>
</evidence>
<dbReference type="SMART" id="SM00382">
    <property type="entry name" value="AAA"/>
    <property type="match status" value="1"/>
</dbReference>
<sequence length="306" mass="34054">MEAEQIQNLFAGNIRQLLMEADLDYDKLYEIRLRVGRPLFLTYDGGECFLKRKETEPYLVTAEDLKETLEYVSGYSLYAYEEEVRQGFLSVQGGHRVGVTGKVILNGNQIQGMKYISCINVRLAHQIKGCADPVMPYIQKKDWVAHTLIISPPRCGKTTLLRDIIRQISNGREGVPGMTVGVVDERSELAGCYQGIPQNDLGIRTDILDGCPKAEGMQMLLRSMSPSVVAVDELGGVEDFKAVEAVINCGCKLIATSHGSSLEDIARQPLFQKLLDMQVFERYILLGRQDRAGVVEGIFDGKGRLC</sequence>